<evidence type="ECO:0000313" key="3">
    <source>
        <dbReference type="EMBL" id="KYG77210.1"/>
    </source>
</evidence>
<evidence type="ECO:0000259" key="2">
    <source>
        <dbReference type="Pfam" id="PF13349"/>
    </source>
</evidence>
<feature type="signal peptide" evidence="1">
    <location>
        <begin position="1"/>
        <end position="22"/>
    </location>
</feature>
<dbReference type="OrthoDB" id="975970at2"/>
<keyword evidence="4" id="KW-1185">Reference proteome</keyword>
<proteinExistence type="predicted"/>
<dbReference type="STRING" id="333140.AWW68_00120"/>
<comment type="caution">
    <text evidence="3">The sequence shown here is derived from an EMBL/GenBank/DDBJ whole genome shotgun (WGS) entry which is preliminary data.</text>
</comment>
<name>A0A150XET0_9BACT</name>
<dbReference type="InterPro" id="IPR025164">
    <property type="entry name" value="Toastrack_DUF4097"/>
</dbReference>
<protein>
    <recommendedName>
        <fullName evidence="2">DUF4097 domain-containing protein</fullName>
    </recommendedName>
</protein>
<organism evidence="3 4">
    <name type="scientific">Roseivirga spongicola</name>
    <dbReference type="NCBI Taxonomy" id="333140"/>
    <lineage>
        <taxon>Bacteria</taxon>
        <taxon>Pseudomonadati</taxon>
        <taxon>Bacteroidota</taxon>
        <taxon>Cytophagia</taxon>
        <taxon>Cytophagales</taxon>
        <taxon>Roseivirgaceae</taxon>
        <taxon>Roseivirga</taxon>
    </lineage>
</organism>
<dbReference type="Pfam" id="PF13349">
    <property type="entry name" value="DUF4097"/>
    <property type="match status" value="1"/>
</dbReference>
<feature type="chain" id="PRO_5007574645" description="DUF4097 domain-containing protein" evidence="1">
    <location>
        <begin position="23"/>
        <end position="290"/>
    </location>
</feature>
<dbReference type="EMBL" id="LRPC01000001">
    <property type="protein sequence ID" value="KYG77210.1"/>
    <property type="molecule type" value="Genomic_DNA"/>
</dbReference>
<accession>A0A150XET0</accession>
<keyword evidence="1" id="KW-0732">Signal</keyword>
<reference evidence="3 4" key="1">
    <citation type="submission" date="2016-01" db="EMBL/GenBank/DDBJ databases">
        <title>Genome sequencing of Roseivirga spongicola UST030701-084.</title>
        <authorList>
            <person name="Selvaratnam C."/>
            <person name="Thevarajoo S."/>
            <person name="Goh K.M."/>
            <person name="Ee R."/>
            <person name="Chan K.-G."/>
            <person name="Chong C.S."/>
        </authorList>
    </citation>
    <scope>NUCLEOTIDE SEQUENCE [LARGE SCALE GENOMIC DNA]</scope>
    <source>
        <strain evidence="3 4">UST030701-084</strain>
    </source>
</reference>
<dbReference type="RefSeq" id="WP_068215332.1">
    <property type="nucleotide sequence ID" value="NZ_CP139724.1"/>
</dbReference>
<dbReference type="AlphaFoldDB" id="A0A150XET0"/>
<gene>
    <name evidence="3" type="ORF">AWW68_00120</name>
</gene>
<evidence type="ECO:0000256" key="1">
    <source>
        <dbReference type="SAM" id="SignalP"/>
    </source>
</evidence>
<sequence>MQQRIFFSALAALVLSFSQVQGQEEGEFHLDDAYALSANGIIHLNSEDADVRITGSDRSDVHVKIDRIEYVNGIRSGSRNFTVNVEEVNGDLVIKERRSGSVRFSIGSFRTEYSITIEMPRSGGLKIEGEDDDYVIKNVDGSISMRVEDGDIELLDTKSESIEVRIEDGDLRLDGGLGELMIENEDGDLDVRNGAFTRVDIETEDANVSIETSLADDGTYEITSDDARIDFVVLSGGGRFYVSKDDGRVSSGSAFKIEEERDHRVTLSLAGGKADVDVRVNDGRVRFSKR</sequence>
<evidence type="ECO:0000313" key="4">
    <source>
        <dbReference type="Proteomes" id="UP000075606"/>
    </source>
</evidence>
<dbReference type="Proteomes" id="UP000075606">
    <property type="component" value="Unassembled WGS sequence"/>
</dbReference>
<feature type="domain" description="DUF4097" evidence="2">
    <location>
        <begin position="42"/>
        <end position="285"/>
    </location>
</feature>